<keyword evidence="6" id="KW-0460">Magnesium</keyword>
<dbReference type="Gene3D" id="3.40.50.140">
    <property type="match status" value="1"/>
</dbReference>
<feature type="site" description="Interaction with DNA" evidence="10">
    <location>
        <position position="160"/>
    </location>
</feature>
<evidence type="ECO:0000256" key="2">
    <source>
        <dbReference type="ARBA" id="ARBA00009446"/>
    </source>
</evidence>
<dbReference type="InterPro" id="IPR000380">
    <property type="entry name" value="Topo_IA"/>
</dbReference>
<comment type="catalytic activity">
    <reaction evidence="1 10">
        <text>ATP-independent breakage of single-stranded DNA, followed by passage and rejoining.</text>
        <dbReference type="EC" id="5.6.2.1"/>
    </reaction>
</comment>
<dbReference type="SUPFAM" id="SSF57783">
    <property type="entry name" value="Zinc beta-ribbon"/>
    <property type="match status" value="1"/>
</dbReference>
<protein>
    <recommendedName>
        <fullName evidence="10">DNA topoisomerase 1</fullName>
        <ecNumber evidence="10">5.6.2.1</ecNumber>
    </recommendedName>
    <alternativeName>
        <fullName evidence="10">DNA topoisomerase I</fullName>
    </alternativeName>
</protein>
<evidence type="ECO:0000256" key="5">
    <source>
        <dbReference type="ARBA" id="ARBA00022833"/>
    </source>
</evidence>
<dbReference type="PROSITE" id="PS52039">
    <property type="entry name" value="TOPO_IA_2"/>
    <property type="match status" value="1"/>
</dbReference>
<evidence type="ECO:0000256" key="3">
    <source>
        <dbReference type="ARBA" id="ARBA00022723"/>
    </source>
</evidence>
<reference evidence="13 14" key="1">
    <citation type="journal article" date="2010" name="Stand. Genomic Sci.">
        <title>Complete genome sequence of Aminobacterium colombiense type strain (ALA-1).</title>
        <authorList>
            <person name="Chertkov O."/>
            <person name="Sikorski J."/>
            <person name="Brambilla E."/>
            <person name="Lapidus A."/>
            <person name="Copeland A."/>
            <person name="Glavina Del Rio T."/>
            <person name="Nolan M."/>
            <person name="Lucas S."/>
            <person name="Tice H."/>
            <person name="Cheng J.F."/>
            <person name="Han C."/>
            <person name="Detter J.C."/>
            <person name="Bruce D."/>
            <person name="Tapia R."/>
            <person name="Goodwin L."/>
            <person name="Pitluck S."/>
            <person name="Liolios K."/>
            <person name="Ivanova N."/>
            <person name="Mavromatis K."/>
            <person name="Ovchinnikova G."/>
            <person name="Pati A."/>
            <person name="Chen A."/>
            <person name="Palaniappan K."/>
            <person name="Land M."/>
            <person name="Hauser L."/>
            <person name="Chang Y.J."/>
            <person name="Jeffries C.D."/>
            <person name="Spring S."/>
            <person name="Rohde M."/>
            <person name="Goker M."/>
            <person name="Bristow J."/>
            <person name="Eisen J.A."/>
            <person name="Markowitz V."/>
            <person name="Hugenholtz P."/>
            <person name="Kyrpides N.C."/>
            <person name="Klenk H.P."/>
        </authorList>
    </citation>
    <scope>NUCLEOTIDE SEQUENCE [LARGE SCALE GENOMIC DNA]</scope>
    <source>
        <strain evidence="14">DSM 12261 / ALA-1</strain>
    </source>
</reference>
<dbReference type="HAMAP" id="MF_00952">
    <property type="entry name" value="Topoisom_1_prok"/>
    <property type="match status" value="1"/>
</dbReference>
<sequence length="711" mass="80202">MTKKESGKTLVVVESPTKAKTLSKILGSKYTVKASIGHIKDLPKSRIAIDVENNFQPEYILVKGKAKIKNELVKLARGSQKILLASDPDREGEAIAWHLCNILDVDPQTLCRIRFYEVTPKAVKEALKKLEPVDMNRVNAQQARRVLDRLVGYTLSPLLWKKIRYGLSAGRVQSVALNLICEREREIISFVPSEYWHISVLASSLDKTRNYDLKVMSFKNKSFWKEGKPLLISSSEQAEKIASDIAKQELVVKEYKVKEGKRAPLPPFKTSTLQQEAARRLGFSPRRTMRIAQSLFEGVSVPGRGPVGLITYMRTDSLRIAPDAINGARTFISERYEAKYLPAKPNFFASKARSQDAHEAIRPTDVTLTPEILKNVLNSEQHRLYTLIWNRFVASQMASALVANAILDVAAGSYGLRQTGESLIFDGWGAVWPLELKGGQLDPAQPEETLLCQEIEKEQRFTKPAARYSEATLIKTLEEKGVGRPSTYATIVETLYDRGYVEKNEEKRIEPTQLGMTVDDFLLQYFDSKSQSPIVDTGFTAQMEEQLDLIEEDQLQWVEVVRSFWNGFTNTLEEAKKASAVELPEPEPIGEDCPECGKPLVKKRGRFGEFIACSGYPECRYTKPILKTIGVKCPLCGETEGGEVVRRRSKKGKFFYGCSRYPECKYVSWNEPTGEKCKECGASLIRKNKKSLPECPECGWKKEKKGKKENK</sequence>
<feature type="site" description="Interaction with DNA" evidence="10">
    <location>
        <position position="314"/>
    </location>
</feature>
<organism evidence="13 14">
    <name type="scientific">Aminobacterium colombiense (strain DSM 12261 / ALA-1)</name>
    <dbReference type="NCBI Taxonomy" id="572547"/>
    <lineage>
        <taxon>Bacteria</taxon>
        <taxon>Thermotogati</taxon>
        <taxon>Synergistota</taxon>
        <taxon>Synergistia</taxon>
        <taxon>Synergistales</taxon>
        <taxon>Aminobacteriaceae</taxon>
        <taxon>Aminobacterium</taxon>
    </lineage>
</organism>
<feature type="site" description="Interaction with DNA" evidence="10">
    <location>
        <position position="498"/>
    </location>
</feature>
<dbReference type="CDD" id="cd03363">
    <property type="entry name" value="TOPRIM_TopoIA_TopoI"/>
    <property type="match status" value="1"/>
</dbReference>
<feature type="region of interest" description="Interaction with DNA" evidence="10">
    <location>
        <begin position="168"/>
        <end position="173"/>
    </location>
</feature>
<feature type="site" description="Interaction with DNA" evidence="10">
    <location>
        <position position="148"/>
    </location>
</feature>
<proteinExistence type="inferred from homology"/>
<dbReference type="GO" id="GO:0005694">
    <property type="term" value="C:chromosome"/>
    <property type="evidence" value="ECO:0007669"/>
    <property type="project" value="InterPro"/>
</dbReference>
<dbReference type="Gene3D" id="3.30.65.10">
    <property type="entry name" value="Bacterial Topoisomerase I, domain 1"/>
    <property type="match status" value="2"/>
</dbReference>
<evidence type="ECO:0000256" key="6">
    <source>
        <dbReference type="ARBA" id="ARBA00022842"/>
    </source>
</evidence>
<dbReference type="InterPro" id="IPR013497">
    <property type="entry name" value="Topo_IA_cen"/>
</dbReference>
<keyword evidence="7 10" id="KW-0799">Topoisomerase</keyword>
<dbReference type="SMART" id="SM00436">
    <property type="entry name" value="TOP1Bc"/>
    <property type="match status" value="1"/>
</dbReference>
<dbReference type="KEGG" id="aco:Amico_1521"/>
<comment type="function">
    <text evidence="10">Releases the supercoiling and torsional tension of DNA, which is introduced during the DNA replication and transcription, by transiently cleaving and rejoining one strand of the DNA duplex. Introduces a single-strand break via transesterification at a target site in duplex DNA. The scissile phosphodiester is attacked by the catalytic tyrosine of the enzyme, resulting in the formation of a DNA-(5'-phosphotyrosyl)-enzyme intermediate and the expulsion of a 3'-OH DNA strand. The free DNA strand then undergoes passage around the unbroken strand, thus removing DNA supercoils. Finally, in the religation step, the DNA 3'-OH attacks the covalent intermediate to expel the active-site tyrosine and restore the DNA phosphodiester backbone.</text>
</comment>
<evidence type="ECO:0000259" key="11">
    <source>
        <dbReference type="PROSITE" id="PS50880"/>
    </source>
</evidence>
<dbReference type="InterPro" id="IPR003602">
    <property type="entry name" value="Topo_IA_DNA-bd_dom"/>
</dbReference>
<feature type="site" description="Interaction with DNA" evidence="10">
    <location>
        <position position="144"/>
    </location>
</feature>
<dbReference type="AlphaFoldDB" id="D5EGF6"/>
<dbReference type="InterPro" id="IPR005733">
    <property type="entry name" value="TopoI_bac-type"/>
</dbReference>
<keyword evidence="9 10" id="KW-0413">Isomerase</keyword>
<dbReference type="GO" id="GO:0008270">
    <property type="term" value="F:zinc ion binding"/>
    <property type="evidence" value="ECO:0007669"/>
    <property type="project" value="UniProtKB-KW"/>
</dbReference>
<dbReference type="RefSeq" id="WP_013048901.1">
    <property type="nucleotide sequence ID" value="NC_014011.1"/>
</dbReference>
<feature type="domain" description="Topo IA-type catalytic" evidence="12">
    <location>
        <begin position="134"/>
        <end position="572"/>
    </location>
</feature>
<dbReference type="Gene3D" id="2.70.20.10">
    <property type="entry name" value="Topoisomerase I, domain 3"/>
    <property type="match status" value="1"/>
</dbReference>
<evidence type="ECO:0000313" key="13">
    <source>
        <dbReference type="EMBL" id="ADE57638.1"/>
    </source>
</evidence>
<keyword evidence="3" id="KW-0479">Metal-binding</keyword>
<dbReference type="GO" id="GO:0003917">
    <property type="term" value="F:DNA topoisomerase type I (single strand cut, ATP-independent) activity"/>
    <property type="evidence" value="ECO:0007669"/>
    <property type="project" value="UniProtKB-UniRule"/>
</dbReference>
<feature type="site" description="Interaction with DNA" evidence="10">
    <location>
        <position position="38"/>
    </location>
</feature>
<feature type="domain" description="Toprim" evidence="11">
    <location>
        <begin position="8"/>
        <end position="118"/>
    </location>
</feature>
<evidence type="ECO:0000256" key="4">
    <source>
        <dbReference type="ARBA" id="ARBA00022771"/>
    </source>
</evidence>
<dbReference type="STRING" id="572547.Amico_1521"/>
<dbReference type="GO" id="GO:0006265">
    <property type="term" value="P:DNA topological change"/>
    <property type="evidence" value="ECO:0007669"/>
    <property type="project" value="UniProtKB-UniRule"/>
</dbReference>
<name>D5EGF6_AMICL</name>
<dbReference type="Gene3D" id="1.10.290.10">
    <property type="entry name" value="Topoisomerase I, domain 4"/>
    <property type="match status" value="1"/>
</dbReference>
<evidence type="ECO:0000256" key="1">
    <source>
        <dbReference type="ARBA" id="ARBA00000213"/>
    </source>
</evidence>
<dbReference type="SMART" id="SM00437">
    <property type="entry name" value="TOP1Ac"/>
    <property type="match status" value="1"/>
</dbReference>
<keyword evidence="8 10" id="KW-0238">DNA-binding</keyword>
<dbReference type="InterPro" id="IPR003601">
    <property type="entry name" value="Topo_IA_2"/>
</dbReference>
<gene>
    <name evidence="10" type="primary">topA</name>
    <name evidence="13" type="ordered locus">Amico_1521</name>
</gene>
<dbReference type="SUPFAM" id="SSF56712">
    <property type="entry name" value="Prokaryotic type I DNA topoisomerase"/>
    <property type="match status" value="1"/>
</dbReference>
<comment type="similarity">
    <text evidence="2 10">Belongs to the type IA topoisomerase family.</text>
</comment>
<dbReference type="InterPro" id="IPR023405">
    <property type="entry name" value="Topo_IA_core_domain"/>
</dbReference>
<feature type="active site" description="O-(5'-phospho-DNA)-tyrosine intermediate" evidence="10">
    <location>
        <position position="312"/>
    </location>
</feature>
<dbReference type="NCBIfam" id="TIGR01051">
    <property type="entry name" value="topA_bact"/>
    <property type="match status" value="1"/>
</dbReference>
<dbReference type="InterPro" id="IPR013826">
    <property type="entry name" value="Topo_IA_cen_sub3"/>
</dbReference>
<dbReference type="InterPro" id="IPR006171">
    <property type="entry name" value="TOPRIM_dom"/>
</dbReference>
<dbReference type="Pfam" id="PF01131">
    <property type="entry name" value="Topoisom_bac"/>
    <property type="match status" value="1"/>
</dbReference>
<evidence type="ECO:0000259" key="12">
    <source>
        <dbReference type="PROSITE" id="PS52039"/>
    </source>
</evidence>
<feature type="site" description="Interaction with DNA" evidence="10">
    <location>
        <position position="153"/>
    </location>
</feature>
<feature type="site" description="Interaction with DNA" evidence="10">
    <location>
        <position position="145"/>
    </location>
</feature>
<dbReference type="CDD" id="cd00186">
    <property type="entry name" value="TOP1Ac"/>
    <property type="match status" value="1"/>
</dbReference>
<dbReference type="Pfam" id="PF01396">
    <property type="entry name" value="Zn_ribbon_Top1"/>
    <property type="match status" value="3"/>
</dbReference>
<dbReference type="PRINTS" id="PR00417">
    <property type="entry name" value="PRTPISMRASEI"/>
</dbReference>
<dbReference type="PROSITE" id="PS50880">
    <property type="entry name" value="TOPRIM"/>
    <property type="match status" value="1"/>
</dbReference>
<comment type="subunit">
    <text evidence="10">Monomer.</text>
</comment>
<dbReference type="GO" id="GO:0003677">
    <property type="term" value="F:DNA binding"/>
    <property type="evidence" value="ECO:0007669"/>
    <property type="project" value="UniProtKB-KW"/>
</dbReference>
<evidence type="ECO:0000256" key="8">
    <source>
        <dbReference type="ARBA" id="ARBA00023125"/>
    </source>
</evidence>
<keyword evidence="4" id="KW-0863">Zinc-finger</keyword>
<evidence type="ECO:0000256" key="10">
    <source>
        <dbReference type="HAMAP-Rule" id="MF_00952"/>
    </source>
</evidence>
<accession>D5EGF6</accession>
<keyword evidence="5" id="KW-0862">Zinc</keyword>
<dbReference type="EC" id="5.6.2.1" evidence="10"/>
<dbReference type="InterPro" id="IPR013824">
    <property type="entry name" value="Topo_IA_cen_sub1"/>
</dbReference>
<evidence type="ECO:0000256" key="7">
    <source>
        <dbReference type="ARBA" id="ARBA00023029"/>
    </source>
</evidence>
<evidence type="ECO:0000256" key="9">
    <source>
        <dbReference type="ARBA" id="ARBA00023235"/>
    </source>
</evidence>
<dbReference type="HOGENOM" id="CLU_002929_4_3_0"/>
<keyword evidence="14" id="KW-1185">Reference proteome</keyword>
<dbReference type="PANTHER" id="PTHR42785">
    <property type="entry name" value="DNA TOPOISOMERASE, TYPE IA, CORE"/>
    <property type="match status" value="1"/>
</dbReference>
<dbReference type="InterPro" id="IPR013498">
    <property type="entry name" value="Topo_IA_Znf"/>
</dbReference>
<dbReference type="InterPro" id="IPR013825">
    <property type="entry name" value="Topo_IA_cen_sub2"/>
</dbReference>
<dbReference type="PANTHER" id="PTHR42785:SF1">
    <property type="entry name" value="DNA TOPOISOMERASE"/>
    <property type="match status" value="1"/>
</dbReference>
<dbReference type="eggNOG" id="COG0550">
    <property type="taxonomic scope" value="Bacteria"/>
</dbReference>
<dbReference type="Gene3D" id="1.10.460.10">
    <property type="entry name" value="Topoisomerase I, domain 2"/>
    <property type="match status" value="1"/>
</dbReference>
<dbReference type="EMBL" id="CP001997">
    <property type="protein sequence ID" value="ADE57638.1"/>
    <property type="molecule type" value="Genomic_DNA"/>
</dbReference>
<dbReference type="InterPro" id="IPR034149">
    <property type="entry name" value="TOPRIM_TopoI"/>
</dbReference>
<dbReference type="InterPro" id="IPR028612">
    <property type="entry name" value="Topoisom_1_IA"/>
</dbReference>
<dbReference type="Proteomes" id="UP000002366">
    <property type="component" value="Chromosome"/>
</dbReference>
<dbReference type="OrthoDB" id="9804262at2"/>
<dbReference type="SMART" id="SM00493">
    <property type="entry name" value="TOPRIM"/>
    <property type="match status" value="1"/>
</dbReference>
<evidence type="ECO:0000313" key="14">
    <source>
        <dbReference type="Proteomes" id="UP000002366"/>
    </source>
</evidence>
<dbReference type="Pfam" id="PF01751">
    <property type="entry name" value="Toprim"/>
    <property type="match status" value="1"/>
</dbReference>